<dbReference type="InterPro" id="IPR008753">
    <property type="entry name" value="Peptidase_M13_N"/>
</dbReference>
<comment type="subcellular location">
    <subcellularLocation>
        <location evidence="2">Cell membrane</location>
        <topology evidence="2">Single-pass type II membrane protein</topology>
    </subcellularLocation>
</comment>
<protein>
    <submittedName>
        <fullName evidence="12">Uncharacterized protein</fullName>
    </submittedName>
</protein>
<keyword evidence="6" id="KW-0378">Hydrolase</keyword>
<keyword evidence="13" id="KW-1185">Reference proteome</keyword>
<dbReference type="SUPFAM" id="SSF55486">
    <property type="entry name" value="Metalloproteases ('zincins'), catalytic domain"/>
    <property type="match status" value="1"/>
</dbReference>
<keyword evidence="9" id="KW-0472">Membrane</keyword>
<organism evidence="12 13">
    <name type="scientific">Exocentrus adspersus</name>
    <dbReference type="NCBI Taxonomy" id="1586481"/>
    <lineage>
        <taxon>Eukaryota</taxon>
        <taxon>Metazoa</taxon>
        <taxon>Ecdysozoa</taxon>
        <taxon>Arthropoda</taxon>
        <taxon>Hexapoda</taxon>
        <taxon>Insecta</taxon>
        <taxon>Pterygota</taxon>
        <taxon>Neoptera</taxon>
        <taxon>Endopterygota</taxon>
        <taxon>Coleoptera</taxon>
        <taxon>Polyphaga</taxon>
        <taxon>Cucujiformia</taxon>
        <taxon>Chrysomeloidea</taxon>
        <taxon>Cerambycidae</taxon>
        <taxon>Lamiinae</taxon>
        <taxon>Acanthocinini</taxon>
        <taxon>Exocentrus</taxon>
    </lineage>
</organism>
<dbReference type="GO" id="GO:0004222">
    <property type="term" value="F:metalloendopeptidase activity"/>
    <property type="evidence" value="ECO:0007669"/>
    <property type="project" value="InterPro"/>
</dbReference>
<keyword evidence="4" id="KW-0645">Protease</keyword>
<dbReference type="PANTHER" id="PTHR11733">
    <property type="entry name" value="ZINC METALLOPROTEASE FAMILY M13 NEPRILYSIN-RELATED"/>
    <property type="match status" value="1"/>
</dbReference>
<keyword evidence="9" id="KW-0812">Transmembrane</keyword>
<evidence type="ECO:0000259" key="10">
    <source>
        <dbReference type="Pfam" id="PF01431"/>
    </source>
</evidence>
<dbReference type="PRINTS" id="PR00786">
    <property type="entry name" value="NEPRILYSIN"/>
</dbReference>
<evidence type="ECO:0000256" key="9">
    <source>
        <dbReference type="SAM" id="Phobius"/>
    </source>
</evidence>
<dbReference type="Pfam" id="PF05649">
    <property type="entry name" value="Peptidase_M13_N"/>
    <property type="match status" value="1"/>
</dbReference>
<keyword evidence="7" id="KW-0862">Zinc</keyword>
<comment type="cofactor">
    <cofactor evidence="1">
        <name>Zn(2+)</name>
        <dbReference type="ChEBI" id="CHEBI:29105"/>
    </cofactor>
</comment>
<feature type="domain" description="Peptidase M13 N-terminal" evidence="11">
    <location>
        <begin position="71"/>
        <end position="427"/>
    </location>
</feature>
<keyword evidence="9" id="KW-1133">Transmembrane helix</keyword>
<evidence type="ECO:0000256" key="1">
    <source>
        <dbReference type="ARBA" id="ARBA00001947"/>
    </source>
</evidence>
<evidence type="ECO:0000256" key="3">
    <source>
        <dbReference type="ARBA" id="ARBA00007357"/>
    </source>
</evidence>
<dbReference type="PROSITE" id="PS51885">
    <property type="entry name" value="NEPRILYSIN"/>
    <property type="match status" value="1"/>
</dbReference>
<dbReference type="InterPro" id="IPR018497">
    <property type="entry name" value="Peptidase_M13_C"/>
</dbReference>
<dbReference type="CDD" id="cd08662">
    <property type="entry name" value="M13"/>
    <property type="match status" value="1"/>
</dbReference>
<evidence type="ECO:0000256" key="8">
    <source>
        <dbReference type="ARBA" id="ARBA00023049"/>
    </source>
</evidence>
<dbReference type="InterPro" id="IPR000718">
    <property type="entry name" value="Peptidase_M13"/>
</dbReference>
<dbReference type="GO" id="GO:0046872">
    <property type="term" value="F:metal ion binding"/>
    <property type="evidence" value="ECO:0007669"/>
    <property type="project" value="UniProtKB-KW"/>
</dbReference>
<sequence>MKASSAAKNKTEDERKSVVYVILILISVCLLAAVIVIWKLKTFSSENVCSSVDCLHTSSYLLDLLEAELPPCDNFYNFTCGNYKGHLLVHNLQNEIDLKLHQFITGPILDDDWRSVKLQKRYYHACMNVTRIEEDQNEALKKLYEQLGGWPVLKGTKWKRDSFDWGRIVEKCKDLGFYYDWFINVQNGDEDVDENRLYVTFPDGVNRIEKTLTKKYVALMTNGAPGTPLNISASMKRVMEFEIGLEKIIRESQINQTMQEYTVEELKFKYPSVPWSLLLKYVILPRGEKLVFSLDKYIPKLQSYLNSTDKRVQADYIFWKLTESFSGLLTYVIRKEFETYTNFSKSYHFTKDRESYCYGITSTVFAYVSEAEFVRRHTIEKESIREMVDRIKLVLRKHIEDITWLTEDVKNVVYDKIKNITTVIGGPDEMYDEEEFDKFLGIDQINLSGLNNTIEIVAAVDKSRDVFNLDFSRPKLTLKKAQLYQGVANLGFIKYIPDENLMFLPAAALGGIFYSPTRVNYLNYGAIGTIIGHELAHGFGLLSNLGIDPDETNLTWRNDTLERFLESAKCLLEDCNNIGVENNINMLCRETFEENFADYAGINLSYEAYLNWQEENGKESNLIGLNYTSNQLFWIMYASLMCNNVDVDDREGLIHMLPFQRILGAFRNSKHFAKDFECVVGSNMNPEVKCKIL</sequence>
<dbReference type="InterPro" id="IPR024079">
    <property type="entry name" value="MetalloPept_cat_dom_sf"/>
</dbReference>
<evidence type="ECO:0000313" key="12">
    <source>
        <dbReference type="EMBL" id="KAJ8924080.1"/>
    </source>
</evidence>
<evidence type="ECO:0000256" key="7">
    <source>
        <dbReference type="ARBA" id="ARBA00022833"/>
    </source>
</evidence>
<evidence type="ECO:0000256" key="4">
    <source>
        <dbReference type="ARBA" id="ARBA00022670"/>
    </source>
</evidence>
<feature type="domain" description="Peptidase M13 C-terminal" evidence="10">
    <location>
        <begin position="495"/>
        <end position="692"/>
    </location>
</feature>
<dbReference type="Pfam" id="PF01431">
    <property type="entry name" value="Peptidase_M13"/>
    <property type="match status" value="1"/>
</dbReference>
<evidence type="ECO:0000259" key="11">
    <source>
        <dbReference type="Pfam" id="PF05649"/>
    </source>
</evidence>
<reference evidence="12 13" key="1">
    <citation type="journal article" date="2023" name="Insect Mol. Biol.">
        <title>Genome sequencing provides insights into the evolution of gene families encoding plant cell wall-degrading enzymes in longhorned beetles.</title>
        <authorList>
            <person name="Shin N.R."/>
            <person name="Okamura Y."/>
            <person name="Kirsch R."/>
            <person name="Pauchet Y."/>
        </authorList>
    </citation>
    <scope>NUCLEOTIDE SEQUENCE [LARGE SCALE GENOMIC DNA]</scope>
    <source>
        <strain evidence="12">EAD_L_NR</strain>
    </source>
</reference>
<dbReference type="PANTHER" id="PTHR11733:SF240">
    <property type="entry name" value="GH14155P-RELATED"/>
    <property type="match status" value="1"/>
</dbReference>
<dbReference type="GO" id="GO:0005886">
    <property type="term" value="C:plasma membrane"/>
    <property type="evidence" value="ECO:0007669"/>
    <property type="project" value="UniProtKB-SubCell"/>
</dbReference>
<feature type="transmembrane region" description="Helical" evidence="9">
    <location>
        <begin position="18"/>
        <end position="38"/>
    </location>
</feature>
<dbReference type="InterPro" id="IPR042089">
    <property type="entry name" value="Peptidase_M13_dom_2"/>
</dbReference>
<name>A0AAV8WDG6_9CUCU</name>
<dbReference type="EMBL" id="JANEYG010000003">
    <property type="protein sequence ID" value="KAJ8924080.1"/>
    <property type="molecule type" value="Genomic_DNA"/>
</dbReference>
<dbReference type="GO" id="GO:0016485">
    <property type="term" value="P:protein processing"/>
    <property type="evidence" value="ECO:0007669"/>
    <property type="project" value="TreeGrafter"/>
</dbReference>
<keyword evidence="8" id="KW-0482">Metalloprotease</keyword>
<comment type="caution">
    <text evidence="12">The sequence shown here is derived from an EMBL/GenBank/DDBJ whole genome shotgun (WGS) entry which is preliminary data.</text>
</comment>
<dbReference type="AlphaFoldDB" id="A0AAV8WDG6"/>
<keyword evidence="5" id="KW-0479">Metal-binding</keyword>
<dbReference type="Gene3D" id="1.10.1380.10">
    <property type="entry name" value="Neutral endopeptidase , domain2"/>
    <property type="match status" value="1"/>
</dbReference>
<accession>A0AAV8WDG6</accession>
<dbReference type="Gene3D" id="3.40.390.10">
    <property type="entry name" value="Collagenase (Catalytic Domain)"/>
    <property type="match status" value="1"/>
</dbReference>
<dbReference type="Proteomes" id="UP001159042">
    <property type="component" value="Unassembled WGS sequence"/>
</dbReference>
<evidence type="ECO:0000256" key="5">
    <source>
        <dbReference type="ARBA" id="ARBA00022723"/>
    </source>
</evidence>
<gene>
    <name evidence="12" type="ORF">NQ315_006861</name>
</gene>
<comment type="similarity">
    <text evidence="3">Belongs to the peptidase M13 family.</text>
</comment>
<evidence type="ECO:0000256" key="6">
    <source>
        <dbReference type="ARBA" id="ARBA00022801"/>
    </source>
</evidence>
<evidence type="ECO:0000256" key="2">
    <source>
        <dbReference type="ARBA" id="ARBA00004401"/>
    </source>
</evidence>
<evidence type="ECO:0000313" key="13">
    <source>
        <dbReference type="Proteomes" id="UP001159042"/>
    </source>
</evidence>
<proteinExistence type="inferred from homology"/>